<evidence type="ECO:0000313" key="7">
    <source>
        <dbReference type="EMBL" id="UXI69356.1"/>
    </source>
</evidence>
<keyword evidence="2 5" id="KW-0690">Ribosome biogenesis</keyword>
<dbReference type="RefSeq" id="WP_261696311.1">
    <property type="nucleotide sequence ID" value="NZ_CP104694.1"/>
</dbReference>
<proteinExistence type="inferred from homology"/>
<dbReference type="Proteomes" id="UP001064632">
    <property type="component" value="Chromosome"/>
</dbReference>
<dbReference type="InterPro" id="IPR006641">
    <property type="entry name" value="YqgF/RNaseH-like_dom"/>
</dbReference>
<comment type="similarity">
    <text evidence="5">Belongs to the YqgF HJR family.</text>
</comment>
<dbReference type="Pfam" id="PF03652">
    <property type="entry name" value="RuvX"/>
    <property type="match status" value="1"/>
</dbReference>
<evidence type="ECO:0000256" key="5">
    <source>
        <dbReference type="HAMAP-Rule" id="MF_00651"/>
    </source>
</evidence>
<dbReference type="HAMAP" id="MF_00651">
    <property type="entry name" value="Nuclease_YqgF"/>
    <property type="match status" value="1"/>
</dbReference>
<evidence type="ECO:0000256" key="4">
    <source>
        <dbReference type="ARBA" id="ARBA00022801"/>
    </source>
</evidence>
<dbReference type="Gene3D" id="3.30.420.140">
    <property type="entry name" value="YqgF/RNase H-like domain"/>
    <property type="match status" value="1"/>
</dbReference>
<feature type="domain" description="YqgF/RNase H-like" evidence="6">
    <location>
        <begin position="6"/>
        <end position="106"/>
    </location>
</feature>
<dbReference type="InterPro" id="IPR037027">
    <property type="entry name" value="YqgF/RNaseH-like_dom_sf"/>
</dbReference>
<dbReference type="SUPFAM" id="SSF53098">
    <property type="entry name" value="Ribonuclease H-like"/>
    <property type="match status" value="1"/>
</dbReference>
<evidence type="ECO:0000256" key="3">
    <source>
        <dbReference type="ARBA" id="ARBA00022722"/>
    </source>
</evidence>
<keyword evidence="3 5" id="KW-0540">Nuclease</keyword>
<dbReference type="NCBIfam" id="TIGR00250">
    <property type="entry name" value="RNAse_H_YqgF"/>
    <property type="match status" value="1"/>
</dbReference>
<dbReference type="InterPro" id="IPR005227">
    <property type="entry name" value="YqgF"/>
</dbReference>
<keyword evidence="8" id="KW-1185">Reference proteome</keyword>
<keyword evidence="4 5" id="KW-0378">Hydrolase</keyword>
<comment type="subcellular location">
    <subcellularLocation>
        <location evidence="5">Cytoplasm</location>
    </subcellularLocation>
</comment>
<evidence type="ECO:0000313" key="8">
    <source>
        <dbReference type="Proteomes" id="UP001064632"/>
    </source>
</evidence>
<keyword evidence="1 5" id="KW-0963">Cytoplasm</keyword>
<dbReference type="PANTHER" id="PTHR33317:SF4">
    <property type="entry name" value="POLYNUCLEOTIDYL TRANSFERASE, RIBONUCLEASE H-LIKE SUPERFAMILY PROTEIN"/>
    <property type="match status" value="1"/>
</dbReference>
<dbReference type="PANTHER" id="PTHR33317">
    <property type="entry name" value="POLYNUCLEOTIDYL TRANSFERASE, RIBONUCLEASE H-LIKE SUPERFAMILY PROTEIN"/>
    <property type="match status" value="1"/>
</dbReference>
<dbReference type="CDD" id="cd16964">
    <property type="entry name" value="YqgF"/>
    <property type="match status" value="1"/>
</dbReference>
<dbReference type="EC" id="3.1.-.-" evidence="5"/>
<dbReference type="EMBL" id="CP104694">
    <property type="protein sequence ID" value="UXI69356.1"/>
    <property type="molecule type" value="Genomic_DNA"/>
</dbReference>
<evidence type="ECO:0000256" key="1">
    <source>
        <dbReference type="ARBA" id="ARBA00022490"/>
    </source>
</evidence>
<reference evidence="7" key="1">
    <citation type="submission" date="2022-09" db="EMBL/GenBank/DDBJ databases">
        <title>Tahibacter sp. nov., isolated from a fresh water.</title>
        <authorList>
            <person name="Baek J.H."/>
            <person name="Lee J.K."/>
            <person name="Kim J.M."/>
            <person name="Jeon C.O."/>
        </authorList>
    </citation>
    <scope>NUCLEOTIDE SEQUENCE</scope>
    <source>
        <strain evidence="7">W38</strain>
    </source>
</reference>
<comment type="function">
    <text evidence="5">Could be a nuclease involved in processing of the 5'-end of pre-16S rRNA.</text>
</comment>
<protein>
    <recommendedName>
        <fullName evidence="5">Putative pre-16S rRNA nuclease</fullName>
        <ecNumber evidence="5">3.1.-.-</ecNumber>
    </recommendedName>
</protein>
<evidence type="ECO:0000259" key="6">
    <source>
        <dbReference type="SMART" id="SM00732"/>
    </source>
</evidence>
<gene>
    <name evidence="7" type="primary">ruvX</name>
    <name evidence="7" type="ORF">N4264_06825</name>
</gene>
<sequence>MGAAGVNVVGFDFGTRLIGVALGNRLTRSARPLGIVNNGPQGPDWPRIEAWLSDWKPDALLVGLPLTLDGEEQKASRNARAFAQQLEKRYGLPLHLVDERMSSVEAARRFADRRASGTAKRKHAAVIDAVAAEVITENWLANQP</sequence>
<dbReference type="SMART" id="SM00732">
    <property type="entry name" value="YqgFc"/>
    <property type="match status" value="1"/>
</dbReference>
<organism evidence="7 8">
    <name type="scientific">Tahibacter amnicola</name>
    <dbReference type="NCBI Taxonomy" id="2976241"/>
    <lineage>
        <taxon>Bacteria</taxon>
        <taxon>Pseudomonadati</taxon>
        <taxon>Pseudomonadota</taxon>
        <taxon>Gammaproteobacteria</taxon>
        <taxon>Lysobacterales</taxon>
        <taxon>Rhodanobacteraceae</taxon>
        <taxon>Tahibacter</taxon>
    </lineage>
</organism>
<accession>A0ABY6BLA6</accession>
<dbReference type="InterPro" id="IPR012337">
    <property type="entry name" value="RNaseH-like_sf"/>
</dbReference>
<name>A0ABY6BLA6_9GAMM</name>
<evidence type="ECO:0000256" key="2">
    <source>
        <dbReference type="ARBA" id="ARBA00022517"/>
    </source>
</evidence>